<proteinExistence type="inferred from homology"/>
<evidence type="ECO:0000256" key="5">
    <source>
        <dbReference type="PROSITE-ProRule" id="PRU01248"/>
    </source>
</evidence>
<feature type="domain" description="Core-binding (CB)" evidence="7">
    <location>
        <begin position="104"/>
        <end position="185"/>
    </location>
</feature>
<dbReference type="SUPFAM" id="SSF56349">
    <property type="entry name" value="DNA breaking-rejoining enzymes"/>
    <property type="match status" value="1"/>
</dbReference>
<dbReference type="GO" id="GO:0003677">
    <property type="term" value="F:DNA binding"/>
    <property type="evidence" value="ECO:0007669"/>
    <property type="project" value="UniProtKB-UniRule"/>
</dbReference>
<dbReference type="InterPro" id="IPR044068">
    <property type="entry name" value="CB"/>
</dbReference>
<dbReference type="Pfam" id="PF22022">
    <property type="entry name" value="Phage_int_M"/>
    <property type="match status" value="1"/>
</dbReference>
<gene>
    <name evidence="8" type="ORF">BCF38_11339</name>
    <name evidence="9" type="ORF">SAMN05421539_11339</name>
</gene>
<dbReference type="Gene3D" id="3.30.160.390">
    <property type="entry name" value="Integrase, DNA-binding domain"/>
    <property type="match status" value="1"/>
</dbReference>
<evidence type="ECO:0000259" key="6">
    <source>
        <dbReference type="PROSITE" id="PS51898"/>
    </source>
</evidence>
<dbReference type="InterPro" id="IPR013762">
    <property type="entry name" value="Integrase-like_cat_sf"/>
</dbReference>
<keyword evidence="10" id="KW-1185">Reference proteome</keyword>
<dbReference type="InterPro" id="IPR011010">
    <property type="entry name" value="DNA_brk_join_enz"/>
</dbReference>
<dbReference type="RefSeq" id="WP_109565868.1">
    <property type="nucleotide sequence ID" value="NZ_QGDJ01000013.1"/>
</dbReference>
<evidence type="ECO:0000313" key="10">
    <source>
        <dbReference type="Proteomes" id="UP000245839"/>
    </source>
</evidence>
<evidence type="ECO:0000313" key="9">
    <source>
        <dbReference type="EMBL" id="SSA50321.1"/>
    </source>
</evidence>
<name>A0A2Y9B1J0_9RHOB</name>
<feature type="domain" description="Tyr recombinase" evidence="6">
    <location>
        <begin position="216"/>
        <end position="414"/>
    </location>
</feature>
<keyword evidence="4" id="KW-0233">DNA recombination</keyword>
<evidence type="ECO:0000256" key="2">
    <source>
        <dbReference type="ARBA" id="ARBA00022908"/>
    </source>
</evidence>
<dbReference type="PANTHER" id="PTHR30629:SF2">
    <property type="entry name" value="PROPHAGE INTEGRASE INTS-RELATED"/>
    <property type="match status" value="1"/>
</dbReference>
<evidence type="ECO:0000256" key="1">
    <source>
        <dbReference type="ARBA" id="ARBA00008857"/>
    </source>
</evidence>
<dbReference type="InterPro" id="IPR025166">
    <property type="entry name" value="Integrase_DNA_bind_dom"/>
</dbReference>
<protein>
    <submittedName>
        <fullName evidence="9">Integrase</fullName>
    </submittedName>
</protein>
<dbReference type="EMBL" id="QGDJ01000013">
    <property type="protein sequence ID" value="PWJ13808.1"/>
    <property type="molecule type" value="Genomic_DNA"/>
</dbReference>
<organism evidence="9 11">
    <name type="scientific">Jannaschia seohaensis</name>
    <dbReference type="NCBI Taxonomy" id="475081"/>
    <lineage>
        <taxon>Bacteria</taxon>
        <taxon>Pseudomonadati</taxon>
        <taxon>Pseudomonadota</taxon>
        <taxon>Alphaproteobacteria</taxon>
        <taxon>Rhodobacterales</taxon>
        <taxon>Roseobacteraceae</taxon>
        <taxon>Jannaschia</taxon>
    </lineage>
</organism>
<dbReference type="Gene3D" id="1.10.443.10">
    <property type="entry name" value="Intergrase catalytic core"/>
    <property type="match status" value="1"/>
</dbReference>
<dbReference type="CDD" id="cd00801">
    <property type="entry name" value="INT_P4_C"/>
    <property type="match status" value="1"/>
</dbReference>
<evidence type="ECO:0000256" key="3">
    <source>
        <dbReference type="ARBA" id="ARBA00023125"/>
    </source>
</evidence>
<sequence length="437" mass="48210">MPGDGIVQSNSRKPDKALSARFVETVAEPGKYFDGQGLFLRVAKNGSRQWVQRITIRGKRCELGLGSPPAVTLAMARKVALENRGQAMLGGDPLAEKRKVREGMTFADAVDRYLAAKLSEFRNEKHRKQWRSTLDNYAVPKLGPKLVSEISVQDVLRVLEPIWQDKTETASRLRGRIENVLSWATVAGHRTGDNPARWRGNLSETLPKPAKVAKSGNQPALALGDVSAWWADLSEREGMAAQALRFLTMTAARSGEVRGMTWDELDLGDAATPATSATRGGVWTIPASRMKNGRPHRVPLTAEAVALLEALPRLDGSPYVFFAPKGGMLSDMSISAVMRRMQAAKEKTGEAGYLDPVNKRPAVPHGLRSTFRQWAAERGYPRDMAEIALAHFIGSEVERAYQRSDMLDRRRDMMAAWARVLEGGEDPVRIVRMNGVS</sequence>
<accession>A0A2Y9B1J0</accession>
<dbReference type="OrthoDB" id="9795573at2"/>
<evidence type="ECO:0000313" key="8">
    <source>
        <dbReference type="EMBL" id="PWJ13808.1"/>
    </source>
</evidence>
<dbReference type="GO" id="GO:0015074">
    <property type="term" value="P:DNA integration"/>
    <property type="evidence" value="ECO:0007669"/>
    <property type="project" value="UniProtKB-KW"/>
</dbReference>
<dbReference type="InterPro" id="IPR050808">
    <property type="entry name" value="Phage_Integrase"/>
</dbReference>
<dbReference type="InterPro" id="IPR053876">
    <property type="entry name" value="Phage_int_M"/>
</dbReference>
<dbReference type="PANTHER" id="PTHR30629">
    <property type="entry name" value="PROPHAGE INTEGRASE"/>
    <property type="match status" value="1"/>
</dbReference>
<comment type="similarity">
    <text evidence="1">Belongs to the 'phage' integrase family.</text>
</comment>
<reference evidence="8 10" key="2">
    <citation type="submission" date="2018-03" db="EMBL/GenBank/DDBJ databases">
        <title>Genomic Encyclopedia of Archaeal and Bacterial Type Strains, Phase II (KMG-II): from individual species to whole genera.</title>
        <authorList>
            <person name="Goeker M."/>
        </authorList>
    </citation>
    <scope>NUCLEOTIDE SEQUENCE [LARGE SCALE GENOMIC DNA]</scope>
    <source>
        <strain evidence="8 10">DSM 25227</strain>
    </source>
</reference>
<keyword evidence="2" id="KW-0229">DNA integration</keyword>
<dbReference type="InterPro" id="IPR038488">
    <property type="entry name" value="Integrase_DNA-bd_sf"/>
</dbReference>
<dbReference type="Pfam" id="PF00589">
    <property type="entry name" value="Phage_integrase"/>
    <property type="match status" value="1"/>
</dbReference>
<dbReference type="Proteomes" id="UP000245839">
    <property type="component" value="Unassembled WGS sequence"/>
</dbReference>
<evidence type="ECO:0000256" key="4">
    <source>
        <dbReference type="ARBA" id="ARBA00023172"/>
    </source>
</evidence>
<dbReference type="InterPro" id="IPR010998">
    <property type="entry name" value="Integrase_recombinase_N"/>
</dbReference>
<dbReference type="Proteomes" id="UP000251571">
    <property type="component" value="Unassembled WGS sequence"/>
</dbReference>
<evidence type="ECO:0000313" key="11">
    <source>
        <dbReference type="Proteomes" id="UP000251571"/>
    </source>
</evidence>
<keyword evidence="3 5" id="KW-0238">DNA-binding</keyword>
<dbReference type="PROSITE" id="PS51900">
    <property type="entry name" value="CB"/>
    <property type="match status" value="1"/>
</dbReference>
<dbReference type="PROSITE" id="PS51898">
    <property type="entry name" value="TYR_RECOMBINASE"/>
    <property type="match status" value="1"/>
</dbReference>
<dbReference type="AlphaFoldDB" id="A0A2Y9B1J0"/>
<dbReference type="Pfam" id="PF13356">
    <property type="entry name" value="Arm-DNA-bind_3"/>
    <property type="match status" value="1"/>
</dbReference>
<dbReference type="EMBL" id="UETC01000013">
    <property type="protein sequence ID" value="SSA50321.1"/>
    <property type="molecule type" value="Genomic_DNA"/>
</dbReference>
<evidence type="ECO:0000259" key="7">
    <source>
        <dbReference type="PROSITE" id="PS51900"/>
    </source>
</evidence>
<dbReference type="GO" id="GO:0006310">
    <property type="term" value="P:DNA recombination"/>
    <property type="evidence" value="ECO:0007669"/>
    <property type="project" value="UniProtKB-KW"/>
</dbReference>
<dbReference type="Gene3D" id="1.10.150.130">
    <property type="match status" value="1"/>
</dbReference>
<reference evidence="9 11" key="1">
    <citation type="submission" date="2016-10" db="EMBL/GenBank/DDBJ databases">
        <authorList>
            <person name="Cai Z."/>
        </authorList>
    </citation>
    <scope>NUCLEOTIDE SEQUENCE [LARGE SCALE GENOMIC DNA]</scope>
    <source>
        <strain evidence="9 11">DSM 25227</strain>
    </source>
</reference>
<dbReference type="InterPro" id="IPR002104">
    <property type="entry name" value="Integrase_catalytic"/>
</dbReference>